<name>A0A5B0RN80_PUCGR</name>
<evidence type="ECO:0000256" key="4">
    <source>
        <dbReference type="ARBA" id="ARBA00022722"/>
    </source>
</evidence>
<dbReference type="InterPro" id="IPR045249">
    <property type="entry name" value="HARBI1-like"/>
</dbReference>
<dbReference type="EMBL" id="VDEP01000172">
    <property type="protein sequence ID" value="KAA1126194.1"/>
    <property type="molecule type" value="Genomic_DNA"/>
</dbReference>
<dbReference type="AlphaFoldDB" id="A0A5B0RN80"/>
<comment type="caution">
    <text evidence="9">The sequence shown here is derived from an EMBL/GenBank/DDBJ whole genome shotgun (WGS) entry which is preliminary data.</text>
</comment>
<comment type="cofactor">
    <cofactor evidence="1">
        <name>a divalent metal cation</name>
        <dbReference type="ChEBI" id="CHEBI:60240"/>
    </cofactor>
</comment>
<evidence type="ECO:0000256" key="3">
    <source>
        <dbReference type="ARBA" id="ARBA00006958"/>
    </source>
</evidence>
<comment type="subcellular location">
    <subcellularLocation>
        <location evidence="2">Nucleus</location>
    </subcellularLocation>
</comment>
<protein>
    <recommendedName>
        <fullName evidence="8">DDE Tnp4 domain-containing protein</fullName>
    </recommendedName>
</protein>
<reference evidence="9 10" key="1">
    <citation type="submission" date="2019-05" db="EMBL/GenBank/DDBJ databases">
        <title>Emergence of the Ug99 lineage of the wheat stem rust pathogen through somatic hybridization.</title>
        <authorList>
            <person name="Li F."/>
            <person name="Upadhyaya N.M."/>
            <person name="Sperschneider J."/>
            <person name="Matny O."/>
            <person name="Nguyen-Phuc H."/>
            <person name="Mago R."/>
            <person name="Raley C."/>
            <person name="Miller M.E."/>
            <person name="Silverstein K.A.T."/>
            <person name="Henningsen E."/>
            <person name="Hirsch C.D."/>
            <person name="Visser B."/>
            <person name="Pretorius Z.A."/>
            <person name="Steffenson B.J."/>
            <person name="Schwessinger B."/>
            <person name="Dodds P.N."/>
            <person name="Figueroa M."/>
        </authorList>
    </citation>
    <scope>NUCLEOTIDE SEQUENCE [LARGE SCALE GENOMIC DNA]</scope>
    <source>
        <strain evidence="9 10">Ug99</strain>
    </source>
</reference>
<keyword evidence="6" id="KW-0378">Hydrolase</keyword>
<evidence type="ECO:0000256" key="2">
    <source>
        <dbReference type="ARBA" id="ARBA00004123"/>
    </source>
</evidence>
<evidence type="ECO:0000259" key="8">
    <source>
        <dbReference type="Pfam" id="PF13359"/>
    </source>
</evidence>
<evidence type="ECO:0000256" key="7">
    <source>
        <dbReference type="ARBA" id="ARBA00023242"/>
    </source>
</evidence>
<evidence type="ECO:0000313" key="10">
    <source>
        <dbReference type="Proteomes" id="UP000325313"/>
    </source>
</evidence>
<dbReference type="GO" id="GO:0004518">
    <property type="term" value="F:nuclease activity"/>
    <property type="evidence" value="ECO:0007669"/>
    <property type="project" value="UniProtKB-KW"/>
</dbReference>
<evidence type="ECO:0000256" key="5">
    <source>
        <dbReference type="ARBA" id="ARBA00022723"/>
    </source>
</evidence>
<dbReference type="GO" id="GO:0005634">
    <property type="term" value="C:nucleus"/>
    <property type="evidence" value="ECO:0007669"/>
    <property type="project" value="UniProtKB-SubCell"/>
</dbReference>
<dbReference type="PANTHER" id="PTHR22930">
    <property type="match status" value="1"/>
</dbReference>
<dbReference type="PANTHER" id="PTHR22930:SF85">
    <property type="entry name" value="GH03217P-RELATED"/>
    <property type="match status" value="1"/>
</dbReference>
<evidence type="ECO:0000313" key="9">
    <source>
        <dbReference type="EMBL" id="KAA1126194.1"/>
    </source>
</evidence>
<keyword evidence="5" id="KW-0479">Metal-binding</keyword>
<keyword evidence="7" id="KW-0539">Nucleus</keyword>
<organism evidence="9 10">
    <name type="scientific">Puccinia graminis f. sp. tritici</name>
    <dbReference type="NCBI Taxonomy" id="56615"/>
    <lineage>
        <taxon>Eukaryota</taxon>
        <taxon>Fungi</taxon>
        <taxon>Dikarya</taxon>
        <taxon>Basidiomycota</taxon>
        <taxon>Pucciniomycotina</taxon>
        <taxon>Pucciniomycetes</taxon>
        <taxon>Pucciniales</taxon>
        <taxon>Pucciniaceae</taxon>
        <taxon>Puccinia</taxon>
    </lineage>
</organism>
<comment type="similarity">
    <text evidence="3">Belongs to the HARBI1 family.</text>
</comment>
<accession>A0A5B0RN80</accession>
<keyword evidence="4" id="KW-0540">Nuclease</keyword>
<proteinExistence type="inferred from homology"/>
<feature type="domain" description="DDE Tnp4" evidence="8">
    <location>
        <begin position="105"/>
        <end position="187"/>
    </location>
</feature>
<dbReference type="GO" id="GO:0016787">
    <property type="term" value="F:hydrolase activity"/>
    <property type="evidence" value="ECO:0007669"/>
    <property type="project" value="UniProtKB-KW"/>
</dbReference>
<sequence length="335" mass="38470">MHPPKIDSSISYLALWYWYLSQQQEDDNTVYIRASRVAFKRPVRWEPWNDTRIPMVRFVEFFRMTVEDFRWLSDQLSPELQQDPLRRGDPLLVEAQVAVGLYRLAHGVSGGGPGSMHDTRVFRRSRLGQSMTPGTGAARIIPAGSYLIGDAGYPSNVDILVPYPSVATEPNEWFNFIQSSTRICVEKHWEVTYVTISEGIFVTKAFAIIATLTALVSLRYRYATVTGSVTSQCCVEQAFGRLKNRFRILRSAQNARPFRARNNTFVCMILHNILNQRGTLYLHVWDEGQDVHERRFPVPPFNPEAGIEEAIPLNDVNRVSMWVRRDIIRDVLYIA</sequence>
<dbReference type="Pfam" id="PF13359">
    <property type="entry name" value="DDE_Tnp_4"/>
    <property type="match status" value="1"/>
</dbReference>
<dbReference type="GO" id="GO:0046872">
    <property type="term" value="F:metal ion binding"/>
    <property type="evidence" value="ECO:0007669"/>
    <property type="project" value="UniProtKB-KW"/>
</dbReference>
<gene>
    <name evidence="9" type="ORF">PGTUg99_010307</name>
</gene>
<dbReference type="InterPro" id="IPR027806">
    <property type="entry name" value="HARBI1_dom"/>
</dbReference>
<evidence type="ECO:0000256" key="6">
    <source>
        <dbReference type="ARBA" id="ARBA00022801"/>
    </source>
</evidence>
<dbReference type="Proteomes" id="UP000325313">
    <property type="component" value="Unassembled WGS sequence"/>
</dbReference>
<evidence type="ECO:0000256" key="1">
    <source>
        <dbReference type="ARBA" id="ARBA00001968"/>
    </source>
</evidence>